<name>A0ABP8YT19_9MICO</name>
<dbReference type="Gene3D" id="1.20.120.20">
    <property type="entry name" value="Apolipoprotein"/>
    <property type="match status" value="1"/>
</dbReference>
<keyword evidence="1" id="KW-0732">Signal</keyword>
<dbReference type="Proteomes" id="UP001500956">
    <property type="component" value="Unassembled WGS sequence"/>
</dbReference>
<evidence type="ECO:0000313" key="3">
    <source>
        <dbReference type="Proteomes" id="UP001500956"/>
    </source>
</evidence>
<organism evidence="2 3">
    <name type="scientific">Isoptericola chiayiensis</name>
    <dbReference type="NCBI Taxonomy" id="579446"/>
    <lineage>
        <taxon>Bacteria</taxon>
        <taxon>Bacillati</taxon>
        <taxon>Actinomycetota</taxon>
        <taxon>Actinomycetes</taxon>
        <taxon>Micrococcales</taxon>
        <taxon>Promicromonosporaceae</taxon>
        <taxon>Isoptericola</taxon>
    </lineage>
</organism>
<protein>
    <submittedName>
        <fullName evidence="2">Uncharacterized protein</fullName>
    </submittedName>
</protein>
<feature type="signal peptide" evidence="1">
    <location>
        <begin position="1"/>
        <end position="25"/>
    </location>
</feature>
<dbReference type="PROSITE" id="PS51257">
    <property type="entry name" value="PROKAR_LIPOPROTEIN"/>
    <property type="match status" value="1"/>
</dbReference>
<sequence>MTRSSTVRASAVGAALVVATLTACGDSPEENAADACSAWGGYTTALGDLAATLVSSPTVGEVQDARDEVADAYGDLESSLEDVAADRTDAIDDAWDELDDAIDDIDDDDTLNEAVSSVAAQAEAVQAAGDDVTAELGCS</sequence>
<dbReference type="RefSeq" id="WP_172153684.1">
    <property type="nucleotide sequence ID" value="NZ_BAABID010000019.1"/>
</dbReference>
<evidence type="ECO:0000256" key="1">
    <source>
        <dbReference type="SAM" id="SignalP"/>
    </source>
</evidence>
<dbReference type="EMBL" id="BAABID010000019">
    <property type="protein sequence ID" value="GAA4736861.1"/>
    <property type="molecule type" value="Genomic_DNA"/>
</dbReference>
<accession>A0ABP8YT19</accession>
<proteinExistence type="predicted"/>
<gene>
    <name evidence="2" type="ORF">GCM10023216_32700</name>
</gene>
<comment type="caution">
    <text evidence="2">The sequence shown here is derived from an EMBL/GenBank/DDBJ whole genome shotgun (WGS) entry which is preliminary data.</text>
</comment>
<feature type="chain" id="PRO_5045866917" evidence="1">
    <location>
        <begin position="26"/>
        <end position="139"/>
    </location>
</feature>
<reference evidence="3" key="1">
    <citation type="journal article" date="2019" name="Int. J. Syst. Evol. Microbiol.">
        <title>The Global Catalogue of Microorganisms (GCM) 10K type strain sequencing project: providing services to taxonomists for standard genome sequencing and annotation.</title>
        <authorList>
            <consortium name="The Broad Institute Genomics Platform"/>
            <consortium name="The Broad Institute Genome Sequencing Center for Infectious Disease"/>
            <person name="Wu L."/>
            <person name="Ma J."/>
        </authorList>
    </citation>
    <scope>NUCLEOTIDE SEQUENCE [LARGE SCALE GENOMIC DNA]</scope>
    <source>
        <strain evidence="3">JCM 18063</strain>
    </source>
</reference>
<keyword evidence="3" id="KW-1185">Reference proteome</keyword>
<evidence type="ECO:0000313" key="2">
    <source>
        <dbReference type="EMBL" id="GAA4736861.1"/>
    </source>
</evidence>